<dbReference type="InterPro" id="IPR008207">
    <property type="entry name" value="Sig_transdc_His_kin_Hpt_dom"/>
</dbReference>
<keyword evidence="5" id="KW-1185">Reference proteome</keyword>
<organism evidence="4 5">
    <name type="scientific">Pararhodobacter marinus</name>
    <dbReference type="NCBI Taxonomy" id="2184063"/>
    <lineage>
        <taxon>Bacteria</taxon>
        <taxon>Pseudomonadati</taxon>
        <taxon>Pseudomonadota</taxon>
        <taxon>Alphaproteobacteria</taxon>
        <taxon>Rhodobacterales</taxon>
        <taxon>Paracoccaceae</taxon>
        <taxon>Pararhodobacter</taxon>
    </lineage>
</organism>
<gene>
    <name evidence="4" type="ORF">C4N9_01825</name>
</gene>
<dbReference type="EMBL" id="QEYD01000001">
    <property type="protein sequence ID" value="PWE31766.1"/>
    <property type="molecule type" value="Genomic_DNA"/>
</dbReference>
<sequence>MVDTVIDWAQVDELRADMGDAFPDVVKVFIQEVEEALASLTATADATTLAETLHFLKGAALNLGFSQFADACATAENDAHAGQTETIDLDAIRALYAGSLKEFQVGLAQRAA</sequence>
<reference evidence="4 5" key="1">
    <citation type="submission" date="2018-05" db="EMBL/GenBank/DDBJ databases">
        <title>Pararhodobacter marina sp. nov., isolated from deep-sea water of the Indian Ocean.</title>
        <authorList>
            <person name="Lai Q.Sr."/>
            <person name="Liu X."/>
            <person name="Shao Z."/>
        </authorList>
    </citation>
    <scope>NUCLEOTIDE SEQUENCE [LARGE SCALE GENOMIC DNA]</scope>
    <source>
        <strain evidence="4 5">CIC4N-9</strain>
    </source>
</reference>
<accession>A0A2U2CIS2</accession>
<dbReference type="PROSITE" id="PS50894">
    <property type="entry name" value="HPT"/>
    <property type="match status" value="1"/>
</dbReference>
<dbReference type="GO" id="GO:0004672">
    <property type="term" value="F:protein kinase activity"/>
    <property type="evidence" value="ECO:0007669"/>
    <property type="project" value="UniProtKB-ARBA"/>
</dbReference>
<evidence type="ECO:0000256" key="1">
    <source>
        <dbReference type="ARBA" id="ARBA00023012"/>
    </source>
</evidence>
<protein>
    <submittedName>
        <fullName evidence="4">Histidine kinase</fullName>
    </submittedName>
</protein>
<evidence type="ECO:0000259" key="3">
    <source>
        <dbReference type="PROSITE" id="PS50894"/>
    </source>
</evidence>
<keyword evidence="1" id="KW-0902">Two-component regulatory system</keyword>
<keyword evidence="4" id="KW-0808">Transferase</keyword>
<dbReference type="SUPFAM" id="SSF47226">
    <property type="entry name" value="Histidine-containing phosphotransfer domain, HPT domain"/>
    <property type="match status" value="1"/>
</dbReference>
<dbReference type="Pfam" id="PF01627">
    <property type="entry name" value="Hpt"/>
    <property type="match status" value="1"/>
</dbReference>
<feature type="domain" description="HPt" evidence="3">
    <location>
        <begin position="11"/>
        <end position="110"/>
    </location>
</feature>
<feature type="modified residue" description="Phosphohistidine" evidence="2">
    <location>
        <position position="54"/>
    </location>
</feature>
<dbReference type="OrthoDB" id="7867809at2"/>
<keyword evidence="4" id="KW-0418">Kinase</keyword>
<dbReference type="AlphaFoldDB" id="A0A2U2CIS2"/>
<keyword evidence="2" id="KW-0597">Phosphoprotein</keyword>
<evidence type="ECO:0000313" key="4">
    <source>
        <dbReference type="EMBL" id="PWE31766.1"/>
    </source>
</evidence>
<dbReference type="Proteomes" id="UP000244940">
    <property type="component" value="Unassembled WGS sequence"/>
</dbReference>
<evidence type="ECO:0000256" key="2">
    <source>
        <dbReference type="PROSITE-ProRule" id="PRU00110"/>
    </source>
</evidence>
<dbReference type="InterPro" id="IPR036641">
    <property type="entry name" value="HPT_dom_sf"/>
</dbReference>
<evidence type="ECO:0000313" key="5">
    <source>
        <dbReference type="Proteomes" id="UP000244940"/>
    </source>
</evidence>
<proteinExistence type="predicted"/>
<dbReference type="GeneID" id="94363617"/>
<comment type="caution">
    <text evidence="4">The sequence shown here is derived from an EMBL/GenBank/DDBJ whole genome shotgun (WGS) entry which is preliminary data.</text>
</comment>
<dbReference type="Gene3D" id="1.20.120.160">
    <property type="entry name" value="HPT domain"/>
    <property type="match status" value="1"/>
</dbReference>
<name>A0A2U2CIS2_9RHOB</name>
<dbReference type="GO" id="GO:0000160">
    <property type="term" value="P:phosphorelay signal transduction system"/>
    <property type="evidence" value="ECO:0007669"/>
    <property type="project" value="UniProtKB-KW"/>
</dbReference>
<dbReference type="RefSeq" id="WP_109531567.1">
    <property type="nucleotide sequence ID" value="NZ_QEYD01000001.1"/>
</dbReference>